<dbReference type="InterPro" id="IPR003593">
    <property type="entry name" value="AAA+_ATPase"/>
</dbReference>
<proteinExistence type="inferred from homology"/>
<organism evidence="7 8">
    <name type="scientific">Anaeramoeba flamelloides</name>
    <dbReference type="NCBI Taxonomy" id="1746091"/>
    <lineage>
        <taxon>Eukaryota</taxon>
        <taxon>Metamonada</taxon>
        <taxon>Anaeramoebidae</taxon>
        <taxon>Anaeramoeba</taxon>
    </lineage>
</organism>
<feature type="compositionally biased region" description="Basic and acidic residues" evidence="5">
    <location>
        <begin position="1164"/>
        <end position="1181"/>
    </location>
</feature>
<reference evidence="7" key="1">
    <citation type="submission" date="2022-08" db="EMBL/GenBank/DDBJ databases">
        <title>Novel sulfate-reducing endosymbionts in the free-living metamonad Anaeramoeba.</title>
        <authorList>
            <person name="Jerlstrom-Hultqvist J."/>
            <person name="Cepicka I."/>
            <person name="Gallot-Lavallee L."/>
            <person name="Salas-Leiva D."/>
            <person name="Curtis B.A."/>
            <person name="Zahonova K."/>
            <person name="Pipaliya S."/>
            <person name="Dacks J."/>
            <person name="Roger A.J."/>
        </authorList>
    </citation>
    <scope>NUCLEOTIDE SEQUENCE</scope>
    <source>
        <strain evidence="7">Schooner1</strain>
    </source>
</reference>
<feature type="compositionally biased region" description="Polar residues" evidence="5">
    <location>
        <begin position="133"/>
        <end position="147"/>
    </location>
</feature>
<dbReference type="EMBL" id="JAOAOG010000311">
    <property type="protein sequence ID" value="KAJ6230477.1"/>
    <property type="molecule type" value="Genomic_DNA"/>
</dbReference>
<dbReference type="SUPFAM" id="SSF48019">
    <property type="entry name" value="post-AAA+ oligomerization domain-like"/>
    <property type="match status" value="1"/>
</dbReference>
<feature type="compositionally biased region" description="Polar residues" evidence="5">
    <location>
        <begin position="292"/>
        <end position="308"/>
    </location>
</feature>
<feature type="compositionally biased region" description="Basic residues" evidence="5">
    <location>
        <begin position="165"/>
        <end position="175"/>
    </location>
</feature>
<feature type="compositionally biased region" description="Basic and acidic residues" evidence="5">
    <location>
        <begin position="311"/>
        <end position="335"/>
    </location>
</feature>
<accession>A0ABQ8XEM7</accession>
<dbReference type="SMART" id="SM00382">
    <property type="entry name" value="AAA"/>
    <property type="match status" value="1"/>
</dbReference>
<dbReference type="InterPro" id="IPR003959">
    <property type="entry name" value="ATPase_AAA_core"/>
</dbReference>
<feature type="compositionally biased region" description="Basic residues" evidence="5">
    <location>
        <begin position="1182"/>
        <end position="1198"/>
    </location>
</feature>
<evidence type="ECO:0000259" key="6">
    <source>
        <dbReference type="SMART" id="SM00382"/>
    </source>
</evidence>
<dbReference type="Pfam" id="PF00004">
    <property type="entry name" value="AAA"/>
    <property type="match status" value="1"/>
</dbReference>
<keyword evidence="4" id="KW-0067">ATP-binding</keyword>
<evidence type="ECO:0000256" key="5">
    <source>
        <dbReference type="SAM" id="MobiDB-lite"/>
    </source>
</evidence>
<feature type="compositionally biased region" description="Basic residues" evidence="5">
    <location>
        <begin position="1224"/>
        <end position="1275"/>
    </location>
</feature>
<dbReference type="InterPro" id="IPR013725">
    <property type="entry name" value="DNA_replication_fac_RFC1_C"/>
</dbReference>
<keyword evidence="2" id="KW-0235">DNA replication</keyword>
<dbReference type="CDD" id="cd00009">
    <property type="entry name" value="AAA"/>
    <property type="match status" value="1"/>
</dbReference>
<sequence>MIDFFDLSTEDDNFLTNNTLDFSPLKNSKIQKTKNKRKQAKKIKKSQKNKKKKIVYLNSDDDDFVSDQTKLKPKTNKQTPLRPKQSSKKPNSKVKKKKQKTPKTKTKTKTKTKRKTKPGVLKNKQNKKKKQEPITNRVSKPNQVISKHNTEFKLMSPKKSNSTNKKTKAKTKPKIIQKEKTKYKSSEKEKEKEKEREKEKEKERENQKEDTQEQREPKKEKNRTRGEEQNRIESLDDKIKKSKVRQYPIPKISQINTESIPNEKGVLIITKLKCIPNISNPKLVANDHTQKPSKPTSNSRINQNSSPIEKQFPKEPTNPKKENTFNVKNLKDHQNQKGQKIKKPKDLKEPNLFQKDTIFATTPAYGAKINNNFGNRIQNNDNLMLFEEQKTQIKKLEQKQQPKHLLPFNYKKMGKTKDLPQIKISNTLQTQVNQKPYHTNEQKYCQTFKQKTLNKSVDLLNNLTNFPKVIPTNFETNNLVNVNKQHTYINNSKQHVYTNNNPPIIREIPTQNNFLTKGKLQQQPKQNFQLKNPISSSKFIKHNNIHTSQLWTEKYRPRHSMEILGNPNIRQKIVEWLNKWKNNKSQFLNQKQSKKAILLSGPPGIGKTTMSIVISKELGFVPIEMNASDLRNKNSLEKKISEATISHNITNLFQAMNVDNQRKLRIENGQMTKTRNGNHNSNGEEIFKMEKRKTNKRKKKIPNRVVLIMDEVDGISSGDYGGMRELIKIIQQTKIPIICICNDRNAEKIRTLVRYCLDLKLTQIKTWDGIQVLIKICEKENCKRLFSNEFLKQLITQCAGDLRRSINLIQTWRASNFALSSNEIQNISVEHENSNLFTITQNLFKNENKNCNNNFSRNQNQNNYHSYNNSNNKYNSNYNNNFYNNNNNKFYQNNNNMLIKNNNYHSKVNKKLEHFFMDYKMIPLFIYENYLKIQPNNKVFNQIQYLQQYQKSVFSISLSDQIMKLIQKQQQWKLLTLYGITSTVTPAHLLNGGLGYNRLSFPMILGNISKTNRRRKDLINVQGKIKKYTKTNRRDFILDYLPVFNKKLLKPLIEKGEEGANKVIKTMNSYELDKEDWDSLLEISNVIDLKRLKNCRIRPNQLNINTLNRKVKTAFAKKLKQSKQRGIISEKKRKIPKKKYQGKKRSLKTRPKRKVERKKKKTIKKEDQQKDVKKTKKDVNKDKKKLMRSSKNKSKKSLKTLDHFFFKSTTHDKTNDKNKDKITKNIKIKKKNKKEKKEKKVKALKKGKRKSKKKHKDKKEKKSTRKTKTDKKRKPSTMESPRKSSRKSPRKSIHKSPRKSSRKSIHKSPRKGSTKSPRKGIHKSPRKSSRKSKHKSPKKNQRKRKSKIKDSEKKKKKKDLDKPSKKRKRTLK</sequence>
<dbReference type="Gene3D" id="1.10.8.60">
    <property type="match status" value="1"/>
</dbReference>
<dbReference type="InterPro" id="IPR027417">
    <property type="entry name" value="P-loop_NTPase"/>
</dbReference>
<gene>
    <name evidence="7" type="ORF">M0813_06705</name>
</gene>
<dbReference type="PANTHER" id="PTHR23389:SF6">
    <property type="entry name" value="REPLICATION FACTOR C SUBUNIT 1"/>
    <property type="match status" value="1"/>
</dbReference>
<comment type="caution">
    <text evidence="7">The sequence shown here is derived from an EMBL/GenBank/DDBJ whole genome shotgun (WGS) entry which is preliminary data.</text>
</comment>
<evidence type="ECO:0000313" key="8">
    <source>
        <dbReference type="Proteomes" id="UP001150062"/>
    </source>
</evidence>
<feature type="compositionally biased region" description="Basic residues" evidence="5">
    <location>
        <begin position="1283"/>
        <end position="1347"/>
    </location>
</feature>
<name>A0ABQ8XEM7_9EUKA</name>
<evidence type="ECO:0000256" key="2">
    <source>
        <dbReference type="ARBA" id="ARBA00022705"/>
    </source>
</evidence>
<dbReference type="Gene3D" id="3.40.50.300">
    <property type="entry name" value="P-loop containing nucleotide triphosphate hydrolases"/>
    <property type="match status" value="1"/>
</dbReference>
<dbReference type="Proteomes" id="UP001150062">
    <property type="component" value="Unassembled WGS sequence"/>
</dbReference>
<dbReference type="SUPFAM" id="SSF52540">
    <property type="entry name" value="P-loop containing nucleoside triphosphate hydrolases"/>
    <property type="match status" value="1"/>
</dbReference>
<evidence type="ECO:0000256" key="4">
    <source>
        <dbReference type="ARBA" id="ARBA00022840"/>
    </source>
</evidence>
<keyword evidence="3" id="KW-0547">Nucleotide-binding</keyword>
<feature type="region of interest" description="Disordered" evidence="5">
    <location>
        <begin position="16"/>
        <end position="251"/>
    </location>
</feature>
<dbReference type="Gene3D" id="1.20.272.10">
    <property type="match status" value="1"/>
</dbReference>
<feature type="region of interest" description="Disordered" evidence="5">
    <location>
        <begin position="281"/>
        <end position="344"/>
    </location>
</feature>
<comment type="similarity">
    <text evidence="1">Belongs to the activator 1 large subunit family.</text>
</comment>
<feature type="compositionally biased region" description="Basic and acidic residues" evidence="5">
    <location>
        <begin position="176"/>
        <end position="239"/>
    </location>
</feature>
<feature type="domain" description="AAA+ ATPase" evidence="6">
    <location>
        <begin position="593"/>
        <end position="761"/>
    </location>
</feature>
<feature type="compositionally biased region" description="Basic and acidic residues" evidence="5">
    <location>
        <begin position="1348"/>
        <end position="1363"/>
    </location>
</feature>
<protein>
    <submittedName>
        <fullName evidence="7">Replication factor c subunit 1</fullName>
    </submittedName>
</protein>
<dbReference type="InterPro" id="IPR008921">
    <property type="entry name" value="DNA_pol3_clamp-load_cplx_C"/>
</dbReference>
<feature type="compositionally biased region" description="Basic residues" evidence="5">
    <location>
        <begin position="1131"/>
        <end position="1163"/>
    </location>
</feature>
<keyword evidence="8" id="KW-1185">Reference proteome</keyword>
<evidence type="ECO:0000313" key="7">
    <source>
        <dbReference type="EMBL" id="KAJ6230477.1"/>
    </source>
</evidence>
<feature type="region of interest" description="Disordered" evidence="5">
    <location>
        <begin position="1122"/>
        <end position="1372"/>
    </location>
</feature>
<evidence type="ECO:0000256" key="3">
    <source>
        <dbReference type="ARBA" id="ARBA00022741"/>
    </source>
</evidence>
<dbReference type="Pfam" id="PF08519">
    <property type="entry name" value="RFC1"/>
    <property type="match status" value="1"/>
</dbReference>
<dbReference type="PANTHER" id="PTHR23389">
    <property type="entry name" value="CHROMOSOME TRANSMISSION FIDELITY FACTOR 18"/>
    <property type="match status" value="1"/>
</dbReference>
<dbReference type="InterPro" id="IPR047854">
    <property type="entry name" value="RFC_lid"/>
</dbReference>
<evidence type="ECO:0000256" key="1">
    <source>
        <dbReference type="ARBA" id="ARBA00006116"/>
    </source>
</evidence>
<dbReference type="CDD" id="cd18140">
    <property type="entry name" value="HLD_clamp_RFC"/>
    <property type="match status" value="1"/>
</dbReference>
<feature type="compositionally biased region" description="Basic residues" evidence="5">
    <location>
        <begin position="85"/>
        <end position="117"/>
    </location>
</feature>
<feature type="compositionally biased region" description="Basic and acidic residues" evidence="5">
    <location>
        <begin position="1199"/>
        <end position="1223"/>
    </location>
</feature>
<feature type="compositionally biased region" description="Basic residues" evidence="5">
    <location>
        <begin position="29"/>
        <end position="54"/>
    </location>
</feature>